<dbReference type="EMBL" id="JX649870">
    <property type="protein sequence ID" value="AGC71372.1"/>
    <property type="molecule type" value="Genomic_DNA"/>
</dbReference>
<reference evidence="1" key="1">
    <citation type="submission" date="2012-09" db="EMBL/GenBank/DDBJ databases">
        <title>Metagenomic Characterization of a Microbial Community in Wastewater Detects High Levels of Antibiotic Resistance.</title>
        <authorList>
            <person name="Abrams M."/>
            <person name="Caldwell A."/>
            <person name="Vandaei E."/>
            <person name="Lee W."/>
            <person name="Perrott J."/>
            <person name="Khan S.Y."/>
            <person name="Ta J."/>
            <person name="Romero D."/>
            <person name="Nguyen V."/>
            <person name="Pourmand N."/>
            <person name="Ouverney C.C."/>
        </authorList>
    </citation>
    <scope>NUCLEOTIDE SEQUENCE</scope>
</reference>
<accession>L7VR15</accession>
<organism evidence="1">
    <name type="scientific">uncultured bacterium A1Q1_fos_1815</name>
    <dbReference type="NCBI Taxonomy" id="1256553"/>
    <lineage>
        <taxon>Bacteria</taxon>
        <taxon>environmental samples</taxon>
    </lineage>
</organism>
<proteinExistence type="predicted"/>
<sequence>MYFLKQSSTTETFLSNFSLLRTMNAHDATSTIATNSQRIEYCVNGFIDQSKRSSCITKQAS</sequence>
<name>L7VR15_9BACT</name>
<evidence type="ECO:0000313" key="1">
    <source>
        <dbReference type="EMBL" id="AGC71372.1"/>
    </source>
</evidence>
<protein>
    <submittedName>
        <fullName evidence="1">Uncharacterized protein</fullName>
    </submittedName>
</protein>
<dbReference type="AlphaFoldDB" id="L7VR15"/>